<dbReference type="InterPro" id="IPR025427">
    <property type="entry name" value="DUF4160"/>
</dbReference>
<dbReference type="Pfam" id="PF10387">
    <property type="entry name" value="DUF2442"/>
    <property type="match status" value="1"/>
</dbReference>
<sequence>MALNFFFYSNEHELKHIHIMKGEEFAKVNLENLKVEFNNLKAKIYLLSLIPLKNLKMNLKGNRMDTLIKAKNVRFDEEYLIVYLEDERIIQTPLKWYKELENASLKELKNWRFICNHTGIEWENLDCHLSVESTLKNKAYQVA</sequence>
<dbReference type="RefSeq" id="WP_082199889.1">
    <property type="nucleotide sequence ID" value="NZ_CP020478.1"/>
</dbReference>
<accession>A0AAX2UKW5</accession>
<dbReference type="Gene3D" id="3.30.2020.40">
    <property type="entry name" value="Uncharacterised protein PF10387, DUF2442"/>
    <property type="match status" value="1"/>
</dbReference>
<dbReference type="EMBL" id="VRMA01000039">
    <property type="protein sequence ID" value="TXK57559.1"/>
    <property type="molecule type" value="Genomic_DNA"/>
</dbReference>
<dbReference type="Proteomes" id="UP000321317">
    <property type="component" value="Unassembled WGS sequence"/>
</dbReference>
<dbReference type="InterPro" id="IPR018841">
    <property type="entry name" value="DUF2442"/>
</dbReference>
<protein>
    <submittedName>
        <fullName evidence="1">DUF2442 domain-containing protein</fullName>
    </submittedName>
</protein>
<reference evidence="1 3" key="1">
    <citation type="submission" date="2019-05" db="EMBL/GenBank/DDBJ databases">
        <title>Draft genomes of eight strains of Campylobacter helveticus isolated from cats and a dog in New Zealand.</title>
        <authorList>
            <person name="Bojanic K."/>
            <person name="Midwinter A.C."/>
            <person name="Biggs P.J."/>
            <person name="Acke E."/>
            <person name="Cornelius A.J."/>
            <person name="Marshall J.C."/>
        </authorList>
    </citation>
    <scope>NUCLEOTIDE SEQUENCE [LARGE SCALE GENOMIC DNA]</scope>
    <source>
        <strain evidence="1 3">ACP123b</strain>
    </source>
</reference>
<organism evidence="1 3">
    <name type="scientific">Campylobacter helveticus</name>
    <dbReference type="NCBI Taxonomy" id="28898"/>
    <lineage>
        <taxon>Bacteria</taxon>
        <taxon>Pseudomonadati</taxon>
        <taxon>Campylobacterota</taxon>
        <taxon>Epsilonproteobacteria</taxon>
        <taxon>Campylobacterales</taxon>
        <taxon>Campylobacteraceae</taxon>
        <taxon>Campylobacter</taxon>
    </lineage>
</organism>
<keyword evidence="4" id="KW-1185">Reference proteome</keyword>
<evidence type="ECO:0000313" key="2">
    <source>
        <dbReference type="EMBL" id="TXK57559.1"/>
    </source>
</evidence>
<dbReference type="GeneID" id="52036965"/>
<dbReference type="Pfam" id="PF13711">
    <property type="entry name" value="DUF4160"/>
    <property type="match status" value="1"/>
</dbReference>
<reference evidence="2 4" key="2">
    <citation type="submission" date="2019-08" db="EMBL/GenBank/DDBJ databases">
        <title>Rapid identification of Enteric Bacteria from Whole Genome Sequences (WGS) using Average Nucleotide Identity (ANI).</title>
        <authorList>
            <person name="Lane C."/>
        </authorList>
    </citation>
    <scope>NUCLEOTIDE SEQUENCE [LARGE SCALE GENOMIC DNA]</scope>
    <source>
        <strain evidence="2 4">D4984</strain>
    </source>
</reference>
<proteinExistence type="predicted"/>
<gene>
    <name evidence="1" type="ORF">FDW42_01200</name>
    <name evidence="2" type="ORF">FVD16_04875</name>
</gene>
<evidence type="ECO:0000313" key="3">
    <source>
        <dbReference type="Proteomes" id="UP000306813"/>
    </source>
</evidence>
<dbReference type="KEGG" id="chv:CHELV3228_1063"/>
<comment type="caution">
    <text evidence="1">The sequence shown here is derived from an EMBL/GenBank/DDBJ whole genome shotgun (WGS) entry which is preliminary data.</text>
</comment>
<dbReference type="Proteomes" id="UP000306813">
    <property type="component" value="Unassembled WGS sequence"/>
</dbReference>
<evidence type="ECO:0000313" key="4">
    <source>
        <dbReference type="Proteomes" id="UP000321317"/>
    </source>
</evidence>
<evidence type="ECO:0000313" key="1">
    <source>
        <dbReference type="EMBL" id="TNB58768.1"/>
    </source>
</evidence>
<name>A0AAX2UKW5_9BACT</name>
<dbReference type="AlphaFoldDB" id="A0AAX2UKW5"/>
<dbReference type="EMBL" id="VDBS01000013">
    <property type="protein sequence ID" value="TNB58768.1"/>
    <property type="molecule type" value="Genomic_DNA"/>
</dbReference>